<reference evidence="2" key="1">
    <citation type="journal article" date="2014" name="Front. Microbiol.">
        <title>High frequency of phylogenetically diverse reductive dehalogenase-homologous genes in deep subseafloor sedimentary metagenomes.</title>
        <authorList>
            <person name="Kawai M."/>
            <person name="Futagami T."/>
            <person name="Toyoda A."/>
            <person name="Takaki Y."/>
            <person name="Nishi S."/>
            <person name="Hori S."/>
            <person name="Arai W."/>
            <person name="Tsubouchi T."/>
            <person name="Morono Y."/>
            <person name="Uchiyama I."/>
            <person name="Ito T."/>
            <person name="Fujiyama A."/>
            <person name="Inagaki F."/>
            <person name="Takami H."/>
        </authorList>
    </citation>
    <scope>NUCLEOTIDE SEQUENCE</scope>
    <source>
        <strain evidence="2">Expedition CK06-06</strain>
    </source>
</reference>
<dbReference type="InterPro" id="IPR005148">
    <property type="entry name" value="Arg-tRNA-synth_N"/>
</dbReference>
<protein>
    <recommendedName>
        <fullName evidence="1">Arginyl tRNA synthetase N-terminal domain-containing protein</fullName>
    </recommendedName>
</protein>
<proteinExistence type="predicted"/>
<evidence type="ECO:0000259" key="1">
    <source>
        <dbReference type="Pfam" id="PF03485"/>
    </source>
</evidence>
<accession>X0RKP2</accession>
<dbReference type="AlphaFoldDB" id="X0RKP2"/>
<dbReference type="GO" id="GO:0004814">
    <property type="term" value="F:arginine-tRNA ligase activity"/>
    <property type="evidence" value="ECO:0007669"/>
    <property type="project" value="InterPro"/>
</dbReference>
<dbReference type="EMBL" id="BARS01005176">
    <property type="protein sequence ID" value="GAF69358.1"/>
    <property type="molecule type" value="Genomic_DNA"/>
</dbReference>
<feature type="non-terminal residue" evidence="2">
    <location>
        <position position="42"/>
    </location>
</feature>
<dbReference type="Pfam" id="PF03485">
    <property type="entry name" value="Arg_tRNA_synt_N"/>
    <property type="match status" value="1"/>
</dbReference>
<comment type="caution">
    <text evidence="2">The sequence shown here is derived from an EMBL/GenBank/DDBJ whole genome shotgun (WGS) entry which is preliminary data.</text>
</comment>
<dbReference type="Gene3D" id="3.30.1360.70">
    <property type="entry name" value="Arginyl tRNA synthetase N-terminal domain"/>
    <property type="match status" value="1"/>
</dbReference>
<dbReference type="GO" id="GO:0005524">
    <property type="term" value="F:ATP binding"/>
    <property type="evidence" value="ECO:0007669"/>
    <property type="project" value="InterPro"/>
</dbReference>
<name>X0RKP2_9ZZZZ</name>
<sequence length="42" mass="4569">MKDFIKKKIVEAVKSAGVDDLVDFNVDSPPDVSMGDWSTNVA</sequence>
<feature type="domain" description="Arginyl tRNA synthetase N-terminal" evidence="1">
    <location>
        <begin position="4"/>
        <end position="42"/>
    </location>
</feature>
<dbReference type="GO" id="GO:0006420">
    <property type="term" value="P:arginyl-tRNA aminoacylation"/>
    <property type="evidence" value="ECO:0007669"/>
    <property type="project" value="InterPro"/>
</dbReference>
<organism evidence="2">
    <name type="scientific">marine sediment metagenome</name>
    <dbReference type="NCBI Taxonomy" id="412755"/>
    <lineage>
        <taxon>unclassified sequences</taxon>
        <taxon>metagenomes</taxon>
        <taxon>ecological metagenomes</taxon>
    </lineage>
</organism>
<gene>
    <name evidence="2" type="ORF">S01H1_10129</name>
</gene>
<dbReference type="GO" id="GO:0005737">
    <property type="term" value="C:cytoplasm"/>
    <property type="evidence" value="ECO:0007669"/>
    <property type="project" value="InterPro"/>
</dbReference>
<evidence type="ECO:0000313" key="2">
    <source>
        <dbReference type="EMBL" id="GAF69358.1"/>
    </source>
</evidence>
<dbReference type="InterPro" id="IPR036695">
    <property type="entry name" value="Arg-tRNA-synth_N_sf"/>
</dbReference>